<organism evidence="2 3">
    <name type="scientific">Calicophoron daubneyi</name>
    <name type="common">Rumen fluke</name>
    <name type="synonym">Paramphistomum daubneyi</name>
    <dbReference type="NCBI Taxonomy" id="300641"/>
    <lineage>
        <taxon>Eukaryota</taxon>
        <taxon>Metazoa</taxon>
        <taxon>Spiralia</taxon>
        <taxon>Lophotrochozoa</taxon>
        <taxon>Platyhelminthes</taxon>
        <taxon>Trematoda</taxon>
        <taxon>Digenea</taxon>
        <taxon>Plagiorchiida</taxon>
        <taxon>Pronocephalata</taxon>
        <taxon>Paramphistomoidea</taxon>
        <taxon>Paramphistomidae</taxon>
        <taxon>Calicophoron</taxon>
    </lineage>
</organism>
<dbReference type="AlphaFoldDB" id="A0AAV2TDH5"/>
<keyword evidence="1" id="KW-0732">Signal</keyword>
<evidence type="ECO:0000256" key="1">
    <source>
        <dbReference type="SAM" id="SignalP"/>
    </source>
</evidence>
<sequence>MRPSLVDLDLDRLFLLTALAASVVVCVEKQHSVSWSKVRNQTYCAETKKTCDRVCLEGKSVCENKCETETMPCEVSGGYKVEESHYEKHSFKLKK</sequence>
<protein>
    <submittedName>
        <fullName evidence="2">Uncharacterized protein</fullName>
    </submittedName>
</protein>
<gene>
    <name evidence="2" type="ORF">CDAUBV1_LOCUS9011</name>
</gene>
<evidence type="ECO:0000313" key="3">
    <source>
        <dbReference type="Proteomes" id="UP001497525"/>
    </source>
</evidence>
<evidence type="ECO:0000313" key="2">
    <source>
        <dbReference type="EMBL" id="CAL5134916.1"/>
    </source>
</evidence>
<proteinExistence type="predicted"/>
<dbReference type="Proteomes" id="UP001497525">
    <property type="component" value="Unassembled WGS sequence"/>
</dbReference>
<comment type="caution">
    <text evidence="2">The sequence shown here is derived from an EMBL/GenBank/DDBJ whole genome shotgun (WGS) entry which is preliminary data.</text>
</comment>
<name>A0AAV2TDH5_CALDB</name>
<accession>A0AAV2TDH5</accession>
<dbReference type="EMBL" id="CAXLJL010000234">
    <property type="protein sequence ID" value="CAL5134916.1"/>
    <property type="molecule type" value="Genomic_DNA"/>
</dbReference>
<reference evidence="2" key="1">
    <citation type="submission" date="2024-06" db="EMBL/GenBank/DDBJ databases">
        <authorList>
            <person name="Liu X."/>
            <person name="Lenzi L."/>
            <person name="Haldenby T S."/>
            <person name="Uol C."/>
        </authorList>
    </citation>
    <scope>NUCLEOTIDE SEQUENCE</scope>
</reference>
<feature type="signal peptide" evidence="1">
    <location>
        <begin position="1"/>
        <end position="20"/>
    </location>
</feature>
<feature type="chain" id="PRO_5043785865" evidence="1">
    <location>
        <begin position="21"/>
        <end position="95"/>
    </location>
</feature>